<feature type="binding site" evidence="9">
    <location>
        <position position="239"/>
    </location>
    <ligand>
        <name>Mn(2+)</name>
        <dbReference type="ChEBI" id="CHEBI:29035"/>
    </ligand>
</feature>
<comment type="similarity">
    <text evidence="9">Belongs to the CRISPR-associated endonuclease Cas1 family.</text>
</comment>
<dbReference type="EMBL" id="AP011782">
    <property type="protein sequence ID" value="BAL57699.1"/>
    <property type="molecule type" value="Genomic_DNA"/>
</dbReference>
<evidence type="ECO:0000256" key="1">
    <source>
        <dbReference type="ARBA" id="ARBA00022722"/>
    </source>
</evidence>
<keyword evidence="6 9" id="KW-0051">Antiviral defense</keyword>
<dbReference type="GO" id="GO:0051607">
    <property type="term" value="P:defense response to virus"/>
    <property type="evidence" value="ECO:0007669"/>
    <property type="project" value="UniProtKB-UniRule"/>
</dbReference>
<dbReference type="InterPro" id="IPR042211">
    <property type="entry name" value="CRISPR-assoc_Cas1_N"/>
</dbReference>
<dbReference type="PANTHER" id="PTHR43219:SF2">
    <property type="entry name" value="CRISPR-ASSOCIATED ENDONUCLEASE CAS1"/>
    <property type="match status" value="1"/>
</dbReference>
<dbReference type="NCBIfam" id="TIGR00287">
    <property type="entry name" value="cas1"/>
    <property type="match status" value="1"/>
</dbReference>
<dbReference type="GO" id="GO:0016787">
    <property type="term" value="F:hydrolase activity"/>
    <property type="evidence" value="ECO:0007669"/>
    <property type="project" value="UniProtKB-KW"/>
</dbReference>
<keyword evidence="4 9" id="KW-0378">Hydrolase</keyword>
<organism evidence="10">
    <name type="scientific">uncultured Acetothermia bacterium</name>
    <dbReference type="NCBI Taxonomy" id="236499"/>
    <lineage>
        <taxon>Bacteria</taxon>
        <taxon>Candidatus Bipolaricaulota</taxon>
        <taxon>environmental samples</taxon>
    </lineage>
</organism>
<dbReference type="GO" id="GO:0003677">
    <property type="term" value="F:DNA binding"/>
    <property type="evidence" value="ECO:0007669"/>
    <property type="project" value="UniProtKB-KW"/>
</dbReference>
<dbReference type="GO" id="GO:0046872">
    <property type="term" value="F:metal ion binding"/>
    <property type="evidence" value="ECO:0007669"/>
    <property type="project" value="UniProtKB-UniRule"/>
</dbReference>
<name>H5SNG3_9BACT</name>
<gene>
    <name evidence="9" type="primary">cas1</name>
    <name evidence="10" type="ORF">HGMM_F52A12C19</name>
</gene>
<dbReference type="Gene3D" id="1.20.120.920">
    <property type="entry name" value="CRISPR-associated endonuclease Cas1, C-terminal domain"/>
    <property type="match status" value="1"/>
</dbReference>
<dbReference type="InterPro" id="IPR002729">
    <property type="entry name" value="CRISPR-assoc_Cas1"/>
</dbReference>
<keyword evidence="5 9" id="KW-0460">Magnesium</keyword>
<evidence type="ECO:0000256" key="2">
    <source>
        <dbReference type="ARBA" id="ARBA00022723"/>
    </source>
</evidence>
<evidence type="ECO:0000256" key="8">
    <source>
        <dbReference type="ARBA" id="ARBA00023211"/>
    </source>
</evidence>
<feature type="binding site" evidence="9">
    <location>
        <position position="159"/>
    </location>
    <ligand>
        <name>Mn(2+)</name>
        <dbReference type="ChEBI" id="CHEBI:29035"/>
    </ligand>
</feature>
<dbReference type="NCBIfam" id="TIGR03641">
    <property type="entry name" value="cas1_HMARI"/>
    <property type="match status" value="1"/>
</dbReference>
<dbReference type="Pfam" id="PF01867">
    <property type="entry name" value="Cas_Cas1"/>
    <property type="match status" value="1"/>
</dbReference>
<dbReference type="CDD" id="cd09722">
    <property type="entry name" value="Cas1_I-B"/>
    <property type="match status" value="1"/>
</dbReference>
<feature type="binding site" evidence="9">
    <location>
        <position position="224"/>
    </location>
    <ligand>
        <name>Mn(2+)</name>
        <dbReference type="ChEBI" id="CHEBI:29035"/>
    </ligand>
</feature>
<evidence type="ECO:0000313" key="10">
    <source>
        <dbReference type="EMBL" id="BAL57699.1"/>
    </source>
</evidence>
<dbReference type="EC" id="3.1.-.-" evidence="9"/>
<protein>
    <recommendedName>
        <fullName evidence="9">CRISPR-associated endonuclease Cas1</fullName>
        <ecNumber evidence="9">3.1.-.-</ecNumber>
    </recommendedName>
</protein>
<keyword evidence="8 9" id="KW-0464">Manganese</keyword>
<dbReference type="InterPro" id="IPR019858">
    <property type="entry name" value="CRISPR-assoc_Cas1_HMARI/TNEAP"/>
</dbReference>
<evidence type="ECO:0000256" key="4">
    <source>
        <dbReference type="ARBA" id="ARBA00022801"/>
    </source>
</evidence>
<evidence type="ECO:0000256" key="9">
    <source>
        <dbReference type="HAMAP-Rule" id="MF_01470"/>
    </source>
</evidence>
<sequence>MGRSYYIFKSGTLSREQNTVYFENAEGKRPIPVEDIDALYLFGEVTLNSKFLDFLDKHGICAHLFDYYEHYSGSFVPRQPKQSGFLLVQQVQHYLDTKKRLALAREIVAAATDNILRNLKYYRNRVEDGVALEAIIAEIETEHQKIPQARDCLELMAIEGRIRDSYYQSFNLILKFEEPFVRRERRPPTNPINALISFGNSLLYATTLSEIYRTQLNPTVSFLHEPSARRYSLSLDLSEIFKPIIVDRVIFRLVNERMVQLSDFDRDLNYCYLNEGGRKTFVQEYEAKLQQTIEHRKLKKHVSYRHLIRLECYKLVKHILGEEPYEGFRMWW</sequence>
<dbReference type="AlphaFoldDB" id="H5SNG3"/>
<keyword evidence="1 9" id="KW-0540">Nuclease</keyword>
<evidence type="ECO:0000256" key="7">
    <source>
        <dbReference type="ARBA" id="ARBA00023125"/>
    </source>
</evidence>
<evidence type="ECO:0000256" key="5">
    <source>
        <dbReference type="ARBA" id="ARBA00022842"/>
    </source>
</evidence>
<dbReference type="InterPro" id="IPR042206">
    <property type="entry name" value="CRISPR-assoc_Cas1_C"/>
</dbReference>
<dbReference type="GO" id="GO:0043571">
    <property type="term" value="P:maintenance of CRISPR repeat elements"/>
    <property type="evidence" value="ECO:0007669"/>
    <property type="project" value="UniProtKB-UniRule"/>
</dbReference>
<dbReference type="HAMAP" id="MF_01470">
    <property type="entry name" value="Cas1"/>
    <property type="match status" value="1"/>
</dbReference>
<keyword evidence="3 9" id="KW-0255">Endonuclease</keyword>
<dbReference type="GO" id="GO:0004520">
    <property type="term" value="F:DNA endonuclease activity"/>
    <property type="evidence" value="ECO:0007669"/>
    <property type="project" value="InterPro"/>
</dbReference>
<dbReference type="PANTHER" id="PTHR43219">
    <property type="entry name" value="CRISPR-ASSOCIATED ENDONUCLEASE CAS1"/>
    <property type="match status" value="1"/>
</dbReference>
<comment type="cofactor">
    <cofactor evidence="9">
        <name>Mg(2+)</name>
        <dbReference type="ChEBI" id="CHEBI:18420"/>
    </cofactor>
    <cofactor evidence="9">
        <name>Mn(2+)</name>
        <dbReference type="ChEBI" id="CHEBI:29035"/>
    </cofactor>
</comment>
<dbReference type="Gene3D" id="3.100.10.20">
    <property type="entry name" value="CRISPR-associated endonuclease Cas1, N-terminal domain"/>
    <property type="match status" value="1"/>
</dbReference>
<proteinExistence type="inferred from homology"/>
<comment type="function">
    <text evidence="9">CRISPR (clustered regularly interspaced short palindromic repeat), is an adaptive immune system that provides protection against mobile genetic elements (viruses, transposable elements and conjugative plasmids). CRISPR clusters contain spacers, sequences complementary to antecedent mobile elements, and target invading nucleic acids. CRISPR clusters are transcribed and processed into CRISPR RNA (crRNA). Acts as a dsDNA endonuclease. Involved in the integration of spacer DNA into the CRISPR cassette.</text>
</comment>
<evidence type="ECO:0000256" key="6">
    <source>
        <dbReference type="ARBA" id="ARBA00023118"/>
    </source>
</evidence>
<reference evidence="10" key="1">
    <citation type="journal article" date="2005" name="Environ. Microbiol.">
        <title>Genetic and functional properties of uncultivated thermophilic crenarchaeotes from a subsurface gold mine as revealed by analysis of genome fragments.</title>
        <authorList>
            <person name="Nunoura T."/>
            <person name="Hirayama H."/>
            <person name="Takami H."/>
            <person name="Oida H."/>
            <person name="Nishi S."/>
            <person name="Shimamura S."/>
            <person name="Suzuki Y."/>
            <person name="Inagaki F."/>
            <person name="Takai K."/>
            <person name="Nealson K.H."/>
            <person name="Horikoshi K."/>
        </authorList>
    </citation>
    <scope>NUCLEOTIDE SEQUENCE</scope>
</reference>
<reference evidence="10" key="2">
    <citation type="journal article" date="2012" name="PLoS ONE">
        <title>A Deeply Branching Thermophilic Bacterium with an Ancient Acetyl-CoA Pathway Dominates a Subsurface Ecosystem.</title>
        <authorList>
            <person name="Takami H."/>
            <person name="Noguchi H."/>
            <person name="Takaki Y."/>
            <person name="Uchiyama I."/>
            <person name="Toyoda A."/>
            <person name="Nishi S."/>
            <person name="Chee G.-J."/>
            <person name="Arai W."/>
            <person name="Nunoura T."/>
            <person name="Itoh T."/>
            <person name="Hattori M."/>
            <person name="Takai K."/>
        </authorList>
    </citation>
    <scope>NUCLEOTIDE SEQUENCE</scope>
</reference>
<keyword evidence="7 9" id="KW-0238">DNA-binding</keyword>
<accession>H5SNG3</accession>
<keyword evidence="2 9" id="KW-0479">Metal-binding</keyword>
<comment type="subunit">
    <text evidence="9">Homodimer, forms a heterotetramer with a Cas2 homodimer.</text>
</comment>
<evidence type="ECO:0000256" key="3">
    <source>
        <dbReference type="ARBA" id="ARBA00022759"/>
    </source>
</evidence>